<keyword evidence="1" id="KW-0812">Transmembrane</keyword>
<geneLocation type="mitochondrion" evidence="2"/>
<name>A0A8F5VB24_9POAL</name>
<feature type="transmembrane region" description="Helical" evidence="1">
    <location>
        <begin position="51"/>
        <end position="72"/>
    </location>
</feature>
<dbReference type="AlphaFoldDB" id="A0A8F5VB24"/>
<keyword evidence="1" id="KW-1133">Transmembrane helix</keyword>
<reference evidence="2" key="1">
    <citation type="submission" date="2021-05" db="EMBL/GenBank/DDBJ databases">
        <title>The first draft genome of feather grasses using SMRT sequencing and its implications in molecular studies of Stipa.</title>
        <authorList>
            <person name="Baiakhmetov E."/>
            <person name="Guyomar C."/>
            <person name="Shelest E."/>
            <person name="Nobis M."/>
            <person name="Gudkova P.D."/>
        </authorList>
    </citation>
    <scope>NUCLEOTIDE SEQUENCE</scope>
</reference>
<dbReference type="EMBL" id="MZ161093">
    <property type="protein sequence ID" value="QXO86997.1"/>
    <property type="molecule type" value="Genomic_DNA"/>
</dbReference>
<accession>A0A8F5VB24</accession>
<evidence type="ECO:0000256" key="1">
    <source>
        <dbReference type="SAM" id="Phobius"/>
    </source>
</evidence>
<gene>
    <name evidence="2" type="primary">orf107-a</name>
</gene>
<sequence>MELSKVNVNWPSKGYSPVSFEKTNLEFRRRQASRKPLRLKSPIPIRSTFTILHRHCAGSVGCCFYFFLLALIQSLDRTSRNPKRLVLPLQPLPLQGSTLHRQIRMSRSELRPTYRN</sequence>
<protein>
    <submittedName>
        <fullName evidence="2">Uncharacterized protein</fullName>
    </submittedName>
</protein>
<keyword evidence="2" id="KW-0496">Mitochondrion</keyword>
<proteinExistence type="predicted"/>
<evidence type="ECO:0000313" key="2">
    <source>
        <dbReference type="EMBL" id="QXO86997.1"/>
    </source>
</evidence>
<keyword evidence="1" id="KW-0472">Membrane</keyword>
<organism evidence="2">
    <name type="scientific">Stipa capillata</name>
    <dbReference type="NCBI Taxonomy" id="665498"/>
    <lineage>
        <taxon>Eukaryota</taxon>
        <taxon>Viridiplantae</taxon>
        <taxon>Streptophyta</taxon>
        <taxon>Embryophyta</taxon>
        <taxon>Tracheophyta</taxon>
        <taxon>Spermatophyta</taxon>
        <taxon>Magnoliopsida</taxon>
        <taxon>Liliopsida</taxon>
        <taxon>Poales</taxon>
        <taxon>Poaceae</taxon>
        <taxon>BOP clade</taxon>
        <taxon>Pooideae</taxon>
        <taxon>Stipodae</taxon>
        <taxon>Stipeae</taxon>
        <taxon>Stipa</taxon>
    </lineage>
</organism>